<evidence type="ECO:0000256" key="11">
    <source>
        <dbReference type="ARBA" id="ARBA00041656"/>
    </source>
</evidence>
<dbReference type="GO" id="GO:1990003">
    <property type="term" value="F:IDP phosphatase activity"/>
    <property type="evidence" value="ECO:0007669"/>
    <property type="project" value="UniProtKB-EC"/>
</dbReference>
<comment type="catalytic activity">
    <reaction evidence="14">
        <text>a 5'-end (N(7)-methyl 5'-triphosphoguanosine)-ribonucleoside in mRNA + H2O = N(7)-methyl-GDP + a 5'-end phospho-ribonucleoside in mRNA + 2 H(+)</text>
        <dbReference type="Rhea" id="RHEA:67484"/>
        <dbReference type="Rhea" id="RHEA-COMP:15692"/>
        <dbReference type="Rhea" id="RHEA-COMP:17167"/>
        <dbReference type="ChEBI" id="CHEBI:15377"/>
        <dbReference type="ChEBI" id="CHEBI:15378"/>
        <dbReference type="ChEBI" id="CHEBI:63714"/>
        <dbReference type="ChEBI" id="CHEBI:138282"/>
        <dbReference type="ChEBI" id="CHEBI:156461"/>
        <dbReference type="EC" id="3.6.1.62"/>
    </reaction>
    <physiologicalReaction direction="left-to-right" evidence="14">
        <dbReference type="Rhea" id="RHEA:67485"/>
    </physiologicalReaction>
</comment>
<dbReference type="InterPro" id="IPR054754">
    <property type="entry name" value="NudT16"/>
</dbReference>
<evidence type="ECO:0000256" key="10">
    <source>
        <dbReference type="ARBA" id="ARBA00041450"/>
    </source>
</evidence>
<dbReference type="AlphaFoldDB" id="A0A4W5LQH1"/>
<dbReference type="PROSITE" id="PS51462">
    <property type="entry name" value="NUDIX"/>
    <property type="match status" value="1"/>
</dbReference>
<dbReference type="SUPFAM" id="SSF55811">
    <property type="entry name" value="Nudix"/>
    <property type="match status" value="1"/>
</dbReference>
<name>A0A4W5LQH1_9TELE</name>
<protein>
    <recommendedName>
        <fullName evidence="9">U8 snoRNA-decapping enzyme</fullName>
        <ecNumber evidence="8">3.6.1.64</ecNumber>
    </recommendedName>
    <alternativeName>
        <fullName evidence="12">IDP phosphatase</fullName>
    </alternativeName>
    <alternativeName>
        <fullName evidence="10">Inosine diphosphate phosphatase</fullName>
    </alternativeName>
    <alternativeName>
        <fullName evidence="11">Nucleoside diphosphate-linked moiety X motif 16</fullName>
    </alternativeName>
    <alternativeName>
        <fullName evidence="13">m7GpppN-mRNA hydrolase</fullName>
    </alternativeName>
</protein>
<comment type="catalytic activity">
    <reaction evidence="16">
        <text>dIDP + H2O = dIMP + phosphate + H(+)</text>
        <dbReference type="Rhea" id="RHEA:35211"/>
        <dbReference type="ChEBI" id="CHEBI:15377"/>
        <dbReference type="ChEBI" id="CHEBI:15378"/>
        <dbReference type="ChEBI" id="CHEBI:43474"/>
        <dbReference type="ChEBI" id="CHEBI:61194"/>
        <dbReference type="ChEBI" id="CHEBI:62286"/>
        <dbReference type="EC" id="3.6.1.64"/>
    </reaction>
    <physiologicalReaction direction="left-to-right" evidence="16">
        <dbReference type="Rhea" id="RHEA:35212"/>
    </physiologicalReaction>
</comment>
<dbReference type="Ensembl" id="ENSHHUT00000029296.1">
    <property type="protein sequence ID" value="ENSHHUP00000028168.1"/>
    <property type="gene ID" value="ENSHHUG00000017910.1"/>
</dbReference>
<evidence type="ECO:0000256" key="9">
    <source>
        <dbReference type="ARBA" id="ARBA00039871"/>
    </source>
</evidence>
<dbReference type="GO" id="GO:0005730">
    <property type="term" value="C:nucleolus"/>
    <property type="evidence" value="ECO:0007669"/>
    <property type="project" value="UniProtKB-SubCell"/>
</dbReference>
<dbReference type="PANTHER" id="PTHR31699">
    <property type="entry name" value="NUDIX T16 FAMILY MEMBER"/>
    <property type="match status" value="1"/>
</dbReference>
<proteinExistence type="inferred from homology"/>
<organism evidence="18 19">
    <name type="scientific">Hucho hucho</name>
    <name type="common">huchen</name>
    <dbReference type="NCBI Taxonomy" id="62062"/>
    <lineage>
        <taxon>Eukaryota</taxon>
        <taxon>Metazoa</taxon>
        <taxon>Chordata</taxon>
        <taxon>Craniata</taxon>
        <taxon>Vertebrata</taxon>
        <taxon>Euteleostomi</taxon>
        <taxon>Actinopterygii</taxon>
        <taxon>Neopterygii</taxon>
        <taxon>Teleostei</taxon>
        <taxon>Protacanthopterygii</taxon>
        <taxon>Salmoniformes</taxon>
        <taxon>Salmonidae</taxon>
        <taxon>Salmoninae</taxon>
        <taxon>Hucho</taxon>
    </lineage>
</organism>
<evidence type="ECO:0000256" key="15">
    <source>
        <dbReference type="ARBA" id="ARBA00047875"/>
    </source>
</evidence>
<keyword evidence="6" id="KW-0539">Nucleus</keyword>
<dbReference type="GO" id="GO:0030515">
    <property type="term" value="F:snoRNA binding"/>
    <property type="evidence" value="ECO:0007669"/>
    <property type="project" value="TreeGrafter"/>
</dbReference>
<keyword evidence="5" id="KW-0546">Nucleotide metabolism</keyword>
<comment type="cofactor">
    <cofactor evidence="1">
        <name>Co(2+)</name>
        <dbReference type="ChEBI" id="CHEBI:48828"/>
    </cofactor>
</comment>
<evidence type="ECO:0000259" key="17">
    <source>
        <dbReference type="PROSITE" id="PS51462"/>
    </source>
</evidence>
<keyword evidence="4" id="KW-0694">RNA-binding</keyword>
<dbReference type="GO" id="GO:0140933">
    <property type="term" value="F:5'-(N(7)-methylguanosine 5'-triphospho)-[mRNA] hydrolase activity"/>
    <property type="evidence" value="ECO:0007669"/>
    <property type="project" value="UniProtKB-EC"/>
</dbReference>
<evidence type="ECO:0000256" key="8">
    <source>
        <dbReference type="ARBA" id="ARBA00038899"/>
    </source>
</evidence>
<dbReference type="GeneTree" id="ENSGT00390000016224"/>
<dbReference type="GO" id="GO:0006402">
    <property type="term" value="P:mRNA catabolic process"/>
    <property type="evidence" value="ECO:0007669"/>
    <property type="project" value="TreeGrafter"/>
</dbReference>
<evidence type="ECO:0000313" key="18">
    <source>
        <dbReference type="Ensembl" id="ENSHHUP00000028168.1"/>
    </source>
</evidence>
<accession>A0A4W5LQH1</accession>
<evidence type="ECO:0000256" key="6">
    <source>
        <dbReference type="ARBA" id="ARBA00023242"/>
    </source>
</evidence>
<dbReference type="Pfam" id="PF22327">
    <property type="entry name" value="Nudt16-like"/>
    <property type="match status" value="1"/>
</dbReference>
<reference evidence="18" key="3">
    <citation type="submission" date="2025-09" db="UniProtKB">
        <authorList>
            <consortium name="Ensembl"/>
        </authorList>
    </citation>
    <scope>IDENTIFICATION</scope>
</reference>
<evidence type="ECO:0000256" key="7">
    <source>
        <dbReference type="ARBA" id="ARBA00038173"/>
    </source>
</evidence>
<dbReference type="GO" id="GO:0016077">
    <property type="term" value="P:sno(s)RNA catabolic process"/>
    <property type="evidence" value="ECO:0007669"/>
    <property type="project" value="TreeGrafter"/>
</dbReference>
<comment type="subcellular location">
    <subcellularLocation>
        <location evidence="2">Nucleus</location>
        <location evidence="2">Nucleolus</location>
    </subcellularLocation>
    <subcellularLocation>
        <location evidence="3">Nucleus</location>
        <location evidence="3">Nucleoplasm</location>
    </subcellularLocation>
</comment>
<dbReference type="InterPro" id="IPR015797">
    <property type="entry name" value="NUDIX_hydrolase-like_dom_sf"/>
</dbReference>
<reference evidence="19" key="1">
    <citation type="submission" date="2018-06" db="EMBL/GenBank/DDBJ databases">
        <title>Genome assembly of Danube salmon.</title>
        <authorList>
            <person name="Macqueen D.J."/>
            <person name="Gundappa M.K."/>
        </authorList>
    </citation>
    <scope>NUCLEOTIDE SEQUENCE [LARGE SCALE GENOMIC DNA]</scope>
</reference>
<dbReference type="GO" id="GO:1990174">
    <property type="term" value="F:phosphodiesterase decapping endonuclease activity"/>
    <property type="evidence" value="ECO:0007669"/>
    <property type="project" value="TreeGrafter"/>
</dbReference>
<comment type="similarity">
    <text evidence="7">Belongs to the Nudix hydrolase family. NUDT16 subfamily.</text>
</comment>
<evidence type="ECO:0000256" key="3">
    <source>
        <dbReference type="ARBA" id="ARBA00004642"/>
    </source>
</evidence>
<evidence type="ECO:0000256" key="1">
    <source>
        <dbReference type="ARBA" id="ARBA00001941"/>
    </source>
</evidence>
<evidence type="ECO:0000256" key="12">
    <source>
        <dbReference type="ARBA" id="ARBA00042015"/>
    </source>
</evidence>
<evidence type="ECO:0000256" key="2">
    <source>
        <dbReference type="ARBA" id="ARBA00004604"/>
    </source>
</evidence>
<dbReference type="GO" id="GO:0005654">
    <property type="term" value="C:nucleoplasm"/>
    <property type="evidence" value="ECO:0007669"/>
    <property type="project" value="UniProtKB-SubCell"/>
</dbReference>
<dbReference type="EC" id="3.6.1.64" evidence="8"/>
<feature type="domain" description="Nudix hydrolase" evidence="17">
    <location>
        <begin position="86"/>
        <end position="269"/>
    </location>
</feature>
<evidence type="ECO:0000256" key="13">
    <source>
        <dbReference type="ARBA" id="ARBA00043162"/>
    </source>
</evidence>
<dbReference type="Gene3D" id="3.90.79.10">
    <property type="entry name" value="Nucleoside Triphosphate Pyrophosphohydrolase"/>
    <property type="match status" value="1"/>
</dbReference>
<sequence length="269" mass="29912">MRSRLNWSVSTVQLTMHMDELIILCRSPVLTKAVPMSRERSKLEGTNVKVENVPVLLDRHNTQYSTKGGSMASGQLSREEALACVGCRHACHILLYADTEAQLFEEIPIRHIVLMQMRFDGLLGFPGGLVDPSEESLEEGLSRELWEELGFSLSVTVEDHVSSCHNPSSSSSHLITHFYSRRMEEKEIREVEKAAASTATDHGHEVMGMVRVPLYTLKGGGGGLPSFLSHSFIGNSRSQLEDALVRFGLVTPEELQTALTHAEQMRKQP</sequence>
<evidence type="ECO:0000256" key="4">
    <source>
        <dbReference type="ARBA" id="ARBA00022884"/>
    </source>
</evidence>
<evidence type="ECO:0000256" key="5">
    <source>
        <dbReference type="ARBA" id="ARBA00023080"/>
    </source>
</evidence>
<evidence type="ECO:0000256" key="16">
    <source>
        <dbReference type="ARBA" id="ARBA00048945"/>
    </source>
</evidence>
<dbReference type="PANTHER" id="PTHR31699:SF1">
    <property type="entry name" value="U8 SNORNA-DECAPPING ENZYME"/>
    <property type="match status" value="1"/>
</dbReference>
<evidence type="ECO:0000256" key="14">
    <source>
        <dbReference type="ARBA" id="ARBA00047661"/>
    </source>
</evidence>
<dbReference type="Proteomes" id="UP000314982">
    <property type="component" value="Unassembled WGS sequence"/>
</dbReference>
<dbReference type="InterPro" id="IPR000086">
    <property type="entry name" value="NUDIX_hydrolase_dom"/>
</dbReference>
<dbReference type="STRING" id="62062.ENSHHUP00000028168"/>
<dbReference type="GO" id="GO:0009117">
    <property type="term" value="P:nucleotide metabolic process"/>
    <property type="evidence" value="ECO:0007669"/>
    <property type="project" value="UniProtKB-KW"/>
</dbReference>
<evidence type="ECO:0000313" key="19">
    <source>
        <dbReference type="Proteomes" id="UP000314982"/>
    </source>
</evidence>
<keyword evidence="19" id="KW-1185">Reference proteome</keyword>
<reference evidence="18" key="2">
    <citation type="submission" date="2025-08" db="UniProtKB">
        <authorList>
            <consortium name="Ensembl"/>
        </authorList>
    </citation>
    <scope>IDENTIFICATION</scope>
</reference>
<comment type="catalytic activity">
    <reaction evidence="15">
        <text>IDP + H2O = IMP + phosphate + H(+)</text>
        <dbReference type="Rhea" id="RHEA:35207"/>
        <dbReference type="ChEBI" id="CHEBI:15377"/>
        <dbReference type="ChEBI" id="CHEBI:15378"/>
        <dbReference type="ChEBI" id="CHEBI:43474"/>
        <dbReference type="ChEBI" id="CHEBI:58053"/>
        <dbReference type="ChEBI" id="CHEBI:58280"/>
        <dbReference type="EC" id="3.6.1.64"/>
    </reaction>
    <physiologicalReaction direction="left-to-right" evidence="15">
        <dbReference type="Rhea" id="RHEA:35208"/>
    </physiologicalReaction>
</comment>